<dbReference type="EMBL" id="BAAAQN010000023">
    <property type="protein sequence ID" value="GAA2036027.1"/>
    <property type="molecule type" value="Genomic_DNA"/>
</dbReference>
<evidence type="ECO:0000259" key="3">
    <source>
        <dbReference type="Pfam" id="PF12697"/>
    </source>
</evidence>
<dbReference type="Pfam" id="PF12697">
    <property type="entry name" value="Abhydrolase_6"/>
    <property type="match status" value="1"/>
</dbReference>
<keyword evidence="5" id="KW-1185">Reference proteome</keyword>
<evidence type="ECO:0000256" key="1">
    <source>
        <dbReference type="ARBA" id="ARBA00022801"/>
    </source>
</evidence>
<dbReference type="PANTHER" id="PTHR43798:SF31">
    <property type="entry name" value="AB HYDROLASE SUPERFAMILY PROTEIN YCLE"/>
    <property type="match status" value="1"/>
</dbReference>
<proteinExistence type="predicted"/>
<evidence type="ECO:0000313" key="4">
    <source>
        <dbReference type="EMBL" id="GAA2036027.1"/>
    </source>
</evidence>
<comment type="caution">
    <text evidence="4">The sequence shown here is derived from an EMBL/GenBank/DDBJ whole genome shotgun (WGS) entry which is preliminary data.</text>
</comment>
<dbReference type="Gene3D" id="3.40.50.1820">
    <property type="entry name" value="alpha/beta hydrolase"/>
    <property type="match status" value="1"/>
</dbReference>
<evidence type="ECO:0000313" key="5">
    <source>
        <dbReference type="Proteomes" id="UP001500751"/>
    </source>
</evidence>
<sequence>MALAPGGPADQTISGTLCRPTSQPSASTVDVLVHGAGYNQSYWDWPVGGGSYSYVARTLAAGRATFAYDRLGVGASSHPLSALVTTAADACALHKVIGLMRGSGFSTVDVVGHSFGSVVAIEEAATYQDVDKLAVTGLLHSQGLGLATVAASFYPADIDPQFGLLFADPGYLTTLPGTRGSSFYNTATADPAVIAYDEAHKDAISGTELAAGIVETELPALTNPSRLITAPVLVLDGQQDGIFCGLTVDCTNLSWLLGEEAQFYSGAARLSVATVAGTGHDVALHPSAAQSFAVIDQWITSG</sequence>
<gene>
    <name evidence="4" type="ORF">GCM10009839_41040</name>
</gene>
<feature type="region of interest" description="Disordered" evidence="2">
    <location>
        <begin position="1"/>
        <end position="22"/>
    </location>
</feature>
<dbReference type="Proteomes" id="UP001500751">
    <property type="component" value="Unassembled WGS sequence"/>
</dbReference>
<dbReference type="PANTHER" id="PTHR43798">
    <property type="entry name" value="MONOACYLGLYCEROL LIPASE"/>
    <property type="match status" value="1"/>
</dbReference>
<dbReference type="InterPro" id="IPR050266">
    <property type="entry name" value="AB_hydrolase_sf"/>
</dbReference>
<name>A0ABN2UH22_9ACTN</name>
<dbReference type="InterPro" id="IPR000073">
    <property type="entry name" value="AB_hydrolase_1"/>
</dbReference>
<protein>
    <submittedName>
        <fullName evidence="4">Alpha/beta fold hydrolase</fullName>
    </submittedName>
</protein>
<dbReference type="GO" id="GO:0016787">
    <property type="term" value="F:hydrolase activity"/>
    <property type="evidence" value="ECO:0007669"/>
    <property type="project" value="UniProtKB-KW"/>
</dbReference>
<dbReference type="SUPFAM" id="SSF53474">
    <property type="entry name" value="alpha/beta-Hydrolases"/>
    <property type="match status" value="1"/>
</dbReference>
<organism evidence="4 5">
    <name type="scientific">Catenulispora yoronensis</name>
    <dbReference type="NCBI Taxonomy" id="450799"/>
    <lineage>
        <taxon>Bacteria</taxon>
        <taxon>Bacillati</taxon>
        <taxon>Actinomycetota</taxon>
        <taxon>Actinomycetes</taxon>
        <taxon>Catenulisporales</taxon>
        <taxon>Catenulisporaceae</taxon>
        <taxon>Catenulispora</taxon>
    </lineage>
</organism>
<keyword evidence="1 4" id="KW-0378">Hydrolase</keyword>
<dbReference type="InterPro" id="IPR029058">
    <property type="entry name" value="AB_hydrolase_fold"/>
</dbReference>
<reference evidence="4 5" key="1">
    <citation type="journal article" date="2019" name="Int. J. Syst. Evol. Microbiol.">
        <title>The Global Catalogue of Microorganisms (GCM) 10K type strain sequencing project: providing services to taxonomists for standard genome sequencing and annotation.</title>
        <authorList>
            <consortium name="The Broad Institute Genomics Platform"/>
            <consortium name="The Broad Institute Genome Sequencing Center for Infectious Disease"/>
            <person name="Wu L."/>
            <person name="Ma J."/>
        </authorList>
    </citation>
    <scope>NUCLEOTIDE SEQUENCE [LARGE SCALE GENOMIC DNA]</scope>
    <source>
        <strain evidence="4 5">JCM 16014</strain>
    </source>
</reference>
<accession>A0ABN2UH22</accession>
<feature type="domain" description="AB hydrolase-1" evidence="3">
    <location>
        <begin position="31"/>
        <end position="288"/>
    </location>
</feature>
<feature type="compositionally biased region" description="Polar residues" evidence="2">
    <location>
        <begin position="11"/>
        <end position="22"/>
    </location>
</feature>
<evidence type="ECO:0000256" key="2">
    <source>
        <dbReference type="SAM" id="MobiDB-lite"/>
    </source>
</evidence>